<dbReference type="GO" id="GO:0004252">
    <property type="term" value="F:serine-type endopeptidase activity"/>
    <property type="evidence" value="ECO:0007669"/>
    <property type="project" value="InterPro"/>
</dbReference>
<dbReference type="RefSeq" id="WP_149432639.1">
    <property type="nucleotide sequence ID" value="NZ_VLNY01000016.1"/>
</dbReference>
<dbReference type="Gene3D" id="3.30.300.50">
    <property type="match status" value="1"/>
</dbReference>
<dbReference type="OrthoDB" id="4151186at2"/>
<dbReference type="InterPro" id="IPR001254">
    <property type="entry name" value="Trypsin_dom"/>
</dbReference>
<comment type="caution">
    <text evidence="3">The sequence shown here is derived from an EMBL/GenBank/DDBJ whole genome shotgun (WGS) entry which is preliminary data.</text>
</comment>
<evidence type="ECO:0000259" key="2">
    <source>
        <dbReference type="Pfam" id="PF00089"/>
    </source>
</evidence>
<feature type="signal peptide" evidence="1">
    <location>
        <begin position="1"/>
        <end position="29"/>
    </location>
</feature>
<feature type="domain" description="Peptidase S1" evidence="2">
    <location>
        <begin position="250"/>
        <end position="398"/>
    </location>
</feature>
<dbReference type="AlphaFoldDB" id="A0A5A7S430"/>
<protein>
    <submittedName>
        <fullName evidence="3">S1 family peptidase</fullName>
    </submittedName>
</protein>
<reference evidence="3 4" key="1">
    <citation type="submission" date="2019-07" db="EMBL/GenBank/DDBJ databases">
        <title>Rhodococcus cavernicolus sp. nov., isolated from a cave.</title>
        <authorList>
            <person name="Lee S.D."/>
        </authorList>
    </citation>
    <scope>NUCLEOTIDE SEQUENCE [LARGE SCALE GENOMIC DNA]</scope>
    <source>
        <strain evidence="3 4">C1-24</strain>
    </source>
</reference>
<dbReference type="SUPFAM" id="SSF50494">
    <property type="entry name" value="Trypsin-like serine proteases"/>
    <property type="match status" value="1"/>
</dbReference>
<evidence type="ECO:0000313" key="4">
    <source>
        <dbReference type="Proteomes" id="UP000322244"/>
    </source>
</evidence>
<dbReference type="Pfam" id="PF00089">
    <property type="entry name" value="Trypsin"/>
    <property type="match status" value="1"/>
</dbReference>
<evidence type="ECO:0000256" key="1">
    <source>
        <dbReference type="SAM" id="SignalP"/>
    </source>
</evidence>
<dbReference type="Proteomes" id="UP000322244">
    <property type="component" value="Unassembled WGS sequence"/>
</dbReference>
<proteinExistence type="predicted"/>
<gene>
    <name evidence="3" type="ORF">FOY51_23135</name>
</gene>
<dbReference type="InterPro" id="IPR009003">
    <property type="entry name" value="Peptidase_S1_PA"/>
</dbReference>
<dbReference type="Gene3D" id="2.40.10.10">
    <property type="entry name" value="Trypsin-like serine proteases"/>
    <property type="match status" value="2"/>
</dbReference>
<sequence>MRRSIARKAALFGSTALLLLGPTTAIAQADPGTDPGVSDQAAHLPIELTQALQHDLQLTPDQYIERSELAQKLGEFASIARIQYPDAFAGSWLDDQGKAIVALAGPNAGPARAAAQAAGFGVKDVARSEASLNDQLTAFDDWLRGQPTDVAKLVRGAAVDLLNNTLSIRVQQVAGGVPLPGFLDPFQPRVLVTPPAVGPEKAPTKAADIAAATPDSLEGGDAYAALAGDNSLRCSLGFNGTDAAGRVVNITAGHCDPNLAAAGTADATPVHAVGVGDSVGPKVGSFEKTVLNSHDYALIGIDEAAKTRFQNNLVRVPGQAPVAIDGVAQPVVGAPVCKSGSRTGFSCGTINSVGQSVTVGDRTLNDAFSTTICALPGDSGGAIITGTKALGVSSASSVADAPFCAIPELIGSITGDTPILFATTLNVVLAENPGLQVRTS</sequence>
<keyword evidence="1" id="KW-0732">Signal</keyword>
<dbReference type="CDD" id="cd21112">
    <property type="entry name" value="alphaLP-like"/>
    <property type="match status" value="1"/>
</dbReference>
<accession>A0A5A7S430</accession>
<evidence type="ECO:0000313" key="3">
    <source>
        <dbReference type="EMBL" id="KAA0018934.1"/>
    </source>
</evidence>
<name>A0A5A7S430_9NOCA</name>
<keyword evidence="4" id="KW-1185">Reference proteome</keyword>
<dbReference type="EMBL" id="VLNY01000016">
    <property type="protein sequence ID" value="KAA0018934.1"/>
    <property type="molecule type" value="Genomic_DNA"/>
</dbReference>
<dbReference type="InterPro" id="IPR035070">
    <property type="entry name" value="Streptogrisin_prodomain"/>
</dbReference>
<dbReference type="InterPro" id="IPR043504">
    <property type="entry name" value="Peptidase_S1_PA_chymotrypsin"/>
</dbReference>
<feature type="chain" id="PRO_5038708329" evidence="1">
    <location>
        <begin position="30"/>
        <end position="440"/>
    </location>
</feature>
<dbReference type="GO" id="GO:0006508">
    <property type="term" value="P:proteolysis"/>
    <property type="evidence" value="ECO:0007669"/>
    <property type="project" value="InterPro"/>
</dbReference>
<organism evidence="3 4">
    <name type="scientific">Antrihabitans cavernicola</name>
    <dbReference type="NCBI Taxonomy" id="2495913"/>
    <lineage>
        <taxon>Bacteria</taxon>
        <taxon>Bacillati</taxon>
        <taxon>Actinomycetota</taxon>
        <taxon>Actinomycetes</taxon>
        <taxon>Mycobacteriales</taxon>
        <taxon>Nocardiaceae</taxon>
        <taxon>Antrihabitans</taxon>
    </lineage>
</organism>